<dbReference type="EMBL" id="MN577573">
    <property type="protein sequence ID" value="QGT51211.1"/>
    <property type="molecule type" value="Genomic_DNA"/>
</dbReference>
<name>A0A650EPE9_9FIRM</name>
<feature type="transmembrane region" description="Helical" evidence="1">
    <location>
        <begin position="20"/>
        <end position="37"/>
    </location>
</feature>
<evidence type="ECO:0008006" key="3">
    <source>
        <dbReference type="Google" id="ProtNLM"/>
    </source>
</evidence>
<gene>
    <name evidence="2" type="ORF">Firmicute1046_2870</name>
</gene>
<evidence type="ECO:0000313" key="2">
    <source>
        <dbReference type="EMBL" id="QGT51211.1"/>
    </source>
</evidence>
<reference evidence="2" key="1">
    <citation type="journal article" date="2020" name="J. ISSAAS">
        <title>Lactobacilli and other gastrointestinal microbiota of Peromyscus leucopus, reservoir host for agents of Lyme disease and other zoonoses in North America.</title>
        <authorList>
            <person name="Milovic A."/>
            <person name="Bassam K."/>
            <person name="Shao H."/>
            <person name="Chatzistamou I."/>
            <person name="Tufts D.M."/>
            <person name="Diuk-Wasser M."/>
            <person name="Barbour A.G."/>
        </authorList>
    </citation>
    <scope>NUCLEOTIDE SEQUENCE</scope>
    <source>
        <strain evidence="2">LL40</strain>
    </source>
</reference>
<keyword evidence="1" id="KW-0472">Membrane</keyword>
<keyword evidence="1" id="KW-1133">Transmembrane helix</keyword>
<organism evidence="2">
    <name type="scientific">uncultured Bacillota bacterium</name>
    <dbReference type="NCBI Taxonomy" id="344338"/>
    <lineage>
        <taxon>Bacteria</taxon>
        <taxon>Bacillati</taxon>
        <taxon>Bacillota</taxon>
        <taxon>environmental samples</taxon>
    </lineage>
</organism>
<dbReference type="AlphaFoldDB" id="A0A650EPE9"/>
<proteinExistence type="predicted"/>
<accession>A0A650EPE9</accession>
<keyword evidence="1" id="KW-0812">Transmembrane</keyword>
<evidence type="ECO:0000256" key="1">
    <source>
        <dbReference type="SAM" id="Phobius"/>
    </source>
</evidence>
<protein>
    <recommendedName>
        <fullName evidence="3">Regulatory protein YycH domain-containing protein</fullName>
    </recommendedName>
</protein>
<sequence length="501" mass="56777">MEGKTRKTDGRLKKERYKTGAIIVLVLFAVYFSTLLIQTQVLKEKPISFFVWENFAAVVHDAERNSAAERAGTYVFDLFNPQYFAVTRADGTRDVFRGQSEMYRELKPLLRTLTAKLYKGEALPVTVEEEKERGKWYESLQTASVYAKLPCRVDTQVYAQMLGLESSDVCKELLGYQEMSVSVEGEKVVFYFFDESANRVVSFHTALDGTELRECVENAVQIVAKNYVFAFETDKSEIEDSPSEVYLTTNVKMRDTMLIPAVTVATPKLTAQTPAAVNRTDFHQKVFELFGYRPSDIRQYTDGNGVQVFVDEYSTLRVHTDGFVEYKANEPKYGLSLTGDARPSKTNVRYQSLLGVERIALRLMEVAGMDTDNEAHGLVLRELTGGESADDEVKVRMEYCFEGRAVEFDDSETGRRSAISAVISQGKLMQMSCYLKELTAVEDGAYFSSEWELTPNESLFNAIERNKADAGEISQIQDAYLYYPVPYVSTQVHTVWKIETK</sequence>